<dbReference type="Gene3D" id="1.25.40.10">
    <property type="entry name" value="Tetratricopeptide repeat domain"/>
    <property type="match status" value="1"/>
</dbReference>
<feature type="non-terminal residue" evidence="1">
    <location>
        <position position="1"/>
    </location>
</feature>
<dbReference type="OrthoDB" id="421121at2759"/>
<organism evidence="1 2">
    <name type="scientific">Daedalea quercina L-15889</name>
    <dbReference type="NCBI Taxonomy" id="1314783"/>
    <lineage>
        <taxon>Eukaryota</taxon>
        <taxon>Fungi</taxon>
        <taxon>Dikarya</taxon>
        <taxon>Basidiomycota</taxon>
        <taxon>Agaricomycotina</taxon>
        <taxon>Agaricomycetes</taxon>
        <taxon>Polyporales</taxon>
        <taxon>Fomitopsis</taxon>
    </lineage>
</organism>
<dbReference type="PROSITE" id="PS50293">
    <property type="entry name" value="TPR_REGION"/>
    <property type="match status" value="1"/>
</dbReference>
<protein>
    <submittedName>
        <fullName evidence="1">Uncharacterized protein</fullName>
    </submittedName>
</protein>
<proteinExistence type="predicted"/>
<accession>A0A165M1M9</accession>
<sequence>GDYQTSIVLSDEILSIEPECVEAMSNLGTTYKALGREDHAFEWWMKALHIRP</sequence>
<name>A0A165M1M9_9APHY</name>
<dbReference type="Proteomes" id="UP000076727">
    <property type="component" value="Unassembled WGS sequence"/>
</dbReference>
<dbReference type="STRING" id="1314783.A0A165M1M9"/>
<dbReference type="InterPro" id="IPR011990">
    <property type="entry name" value="TPR-like_helical_dom_sf"/>
</dbReference>
<dbReference type="SUPFAM" id="SSF48452">
    <property type="entry name" value="TPR-like"/>
    <property type="match status" value="1"/>
</dbReference>
<evidence type="ECO:0000313" key="1">
    <source>
        <dbReference type="EMBL" id="KZT65128.1"/>
    </source>
</evidence>
<feature type="non-terminal residue" evidence="1">
    <location>
        <position position="52"/>
    </location>
</feature>
<dbReference type="AlphaFoldDB" id="A0A165M1M9"/>
<gene>
    <name evidence="1" type="ORF">DAEQUDRAFT_655912</name>
</gene>
<reference evidence="1 2" key="1">
    <citation type="journal article" date="2016" name="Mol. Biol. Evol.">
        <title>Comparative Genomics of Early-Diverging Mushroom-Forming Fungi Provides Insights into the Origins of Lignocellulose Decay Capabilities.</title>
        <authorList>
            <person name="Nagy L.G."/>
            <person name="Riley R."/>
            <person name="Tritt A."/>
            <person name="Adam C."/>
            <person name="Daum C."/>
            <person name="Floudas D."/>
            <person name="Sun H."/>
            <person name="Yadav J.S."/>
            <person name="Pangilinan J."/>
            <person name="Larsson K.H."/>
            <person name="Matsuura K."/>
            <person name="Barry K."/>
            <person name="Labutti K."/>
            <person name="Kuo R."/>
            <person name="Ohm R.A."/>
            <person name="Bhattacharya S.S."/>
            <person name="Shirouzu T."/>
            <person name="Yoshinaga Y."/>
            <person name="Martin F.M."/>
            <person name="Grigoriev I.V."/>
            <person name="Hibbett D.S."/>
        </authorList>
    </citation>
    <scope>NUCLEOTIDE SEQUENCE [LARGE SCALE GENOMIC DNA]</scope>
    <source>
        <strain evidence="1 2">L-15889</strain>
    </source>
</reference>
<keyword evidence="2" id="KW-1185">Reference proteome</keyword>
<evidence type="ECO:0000313" key="2">
    <source>
        <dbReference type="Proteomes" id="UP000076727"/>
    </source>
</evidence>
<dbReference type="EMBL" id="KV429111">
    <property type="protein sequence ID" value="KZT65128.1"/>
    <property type="molecule type" value="Genomic_DNA"/>
</dbReference>